<name>A0A0M4RS57_9MICC</name>
<keyword evidence="1" id="KW-1133">Transmembrane helix</keyword>
<proteinExistence type="predicted"/>
<gene>
    <name evidence="2" type="ORF">AOC05_11870</name>
</gene>
<dbReference type="PATRIC" id="fig|656366.3.peg.2559"/>
<dbReference type="Proteomes" id="UP000062833">
    <property type="component" value="Chromosome"/>
</dbReference>
<dbReference type="AlphaFoldDB" id="A0A0M4RS57"/>
<organism evidence="2 3">
    <name type="scientific">Arthrobacter alpinus</name>
    <dbReference type="NCBI Taxonomy" id="656366"/>
    <lineage>
        <taxon>Bacteria</taxon>
        <taxon>Bacillati</taxon>
        <taxon>Actinomycetota</taxon>
        <taxon>Actinomycetes</taxon>
        <taxon>Micrococcales</taxon>
        <taxon>Micrococcaceae</taxon>
        <taxon>Arthrobacter</taxon>
    </lineage>
</organism>
<keyword evidence="3" id="KW-1185">Reference proteome</keyword>
<dbReference type="KEGG" id="aaq:AOC05_11870"/>
<accession>A0A0M4RS57</accession>
<evidence type="ECO:0000256" key="1">
    <source>
        <dbReference type="SAM" id="Phobius"/>
    </source>
</evidence>
<feature type="transmembrane region" description="Helical" evidence="1">
    <location>
        <begin position="20"/>
        <end position="40"/>
    </location>
</feature>
<feature type="transmembrane region" description="Helical" evidence="1">
    <location>
        <begin position="82"/>
        <end position="102"/>
    </location>
</feature>
<evidence type="ECO:0000313" key="3">
    <source>
        <dbReference type="Proteomes" id="UP000062833"/>
    </source>
</evidence>
<keyword evidence="1" id="KW-0472">Membrane</keyword>
<dbReference type="EMBL" id="CP012677">
    <property type="protein sequence ID" value="ALE94208.1"/>
    <property type="molecule type" value="Genomic_DNA"/>
</dbReference>
<feature type="transmembrane region" description="Helical" evidence="1">
    <location>
        <begin position="47"/>
        <end position="66"/>
    </location>
</feature>
<evidence type="ECO:0000313" key="2">
    <source>
        <dbReference type="EMBL" id="ALE94208.1"/>
    </source>
</evidence>
<reference evidence="3" key="1">
    <citation type="submission" date="2015-09" db="EMBL/GenBank/DDBJ databases">
        <title>Complete genome of Arthrobacter alpinus strain R3.8.</title>
        <authorList>
            <person name="See-Too W.S."/>
            <person name="Chan K.G."/>
        </authorList>
    </citation>
    <scope>NUCLEOTIDE SEQUENCE [LARGE SCALE GENOMIC DNA]</scope>
    <source>
        <strain evidence="3">R3.8</strain>
    </source>
</reference>
<protein>
    <submittedName>
        <fullName evidence="2">Uncharacterized protein</fullName>
    </submittedName>
</protein>
<keyword evidence="1" id="KW-0812">Transmembrane</keyword>
<sequence length="106" mass="10959">MGAGLLGTSLHGHLWSVSGALIPVGAIAALVLLGAVQLFVGLWSRNAWVVVMCGGATYLCAGLLSIPRGGFGMISANVQGNVWLYGIAVVTPLVAWWTSVLVRAKK</sequence>